<accession>A0A1Y3BB05</accession>
<keyword evidence="2 3" id="KW-0121">Carboxypeptidase</keyword>
<keyword evidence="2" id="KW-0378">Hydrolase</keyword>
<organism evidence="3 4">
    <name type="scientific">Euroglyphus maynei</name>
    <name type="common">Mayne's house dust mite</name>
    <dbReference type="NCBI Taxonomy" id="6958"/>
    <lineage>
        <taxon>Eukaryota</taxon>
        <taxon>Metazoa</taxon>
        <taxon>Ecdysozoa</taxon>
        <taxon>Arthropoda</taxon>
        <taxon>Chelicerata</taxon>
        <taxon>Arachnida</taxon>
        <taxon>Acari</taxon>
        <taxon>Acariformes</taxon>
        <taxon>Sarcoptiformes</taxon>
        <taxon>Astigmata</taxon>
        <taxon>Psoroptidia</taxon>
        <taxon>Analgoidea</taxon>
        <taxon>Pyroglyphidae</taxon>
        <taxon>Pyroglyphinae</taxon>
        <taxon>Euroglyphus</taxon>
    </lineage>
</organism>
<dbReference type="GO" id="GO:0006508">
    <property type="term" value="P:proteolysis"/>
    <property type="evidence" value="ECO:0007669"/>
    <property type="project" value="UniProtKB-KW"/>
</dbReference>
<dbReference type="EC" id="3.4.16.-" evidence="2"/>
<dbReference type="OrthoDB" id="1022205at2759"/>
<evidence type="ECO:0000256" key="1">
    <source>
        <dbReference type="ARBA" id="ARBA00009431"/>
    </source>
</evidence>
<dbReference type="PANTHER" id="PTHR11802:SF201">
    <property type="entry name" value="CARBOXYPEPTIDASE"/>
    <property type="match status" value="1"/>
</dbReference>
<dbReference type="Proteomes" id="UP000194236">
    <property type="component" value="Unassembled WGS sequence"/>
</dbReference>
<protein>
    <recommendedName>
        <fullName evidence="2">Carboxypeptidase</fullName>
        <ecNumber evidence="2">3.4.16.-</ecNumber>
    </recommendedName>
</protein>
<dbReference type="PRINTS" id="PR00724">
    <property type="entry name" value="CRBOXYPTASEC"/>
</dbReference>
<keyword evidence="2" id="KW-0732">Signal</keyword>
<dbReference type="SUPFAM" id="SSF53474">
    <property type="entry name" value="alpha/beta-Hydrolases"/>
    <property type="match status" value="1"/>
</dbReference>
<proteinExistence type="inferred from homology"/>
<name>A0A1Y3BB05_EURMA</name>
<dbReference type="AlphaFoldDB" id="A0A1Y3BB05"/>
<feature type="chain" id="PRO_5011813479" description="Carboxypeptidase" evidence="2">
    <location>
        <begin position="21"/>
        <end position="250"/>
    </location>
</feature>
<dbReference type="GO" id="GO:0004185">
    <property type="term" value="F:serine-type carboxypeptidase activity"/>
    <property type="evidence" value="ECO:0007669"/>
    <property type="project" value="UniProtKB-UniRule"/>
</dbReference>
<keyword evidence="2" id="KW-0645">Protease</keyword>
<dbReference type="InterPro" id="IPR001563">
    <property type="entry name" value="Peptidase_S10"/>
</dbReference>
<evidence type="ECO:0000313" key="4">
    <source>
        <dbReference type="Proteomes" id="UP000194236"/>
    </source>
</evidence>
<dbReference type="EMBL" id="MUJZ01029731">
    <property type="protein sequence ID" value="OTF78052.1"/>
    <property type="molecule type" value="Genomic_DNA"/>
</dbReference>
<reference evidence="3 4" key="1">
    <citation type="submission" date="2017-03" db="EMBL/GenBank/DDBJ databases">
        <title>Genome Survey of Euroglyphus maynei.</title>
        <authorList>
            <person name="Arlian L.G."/>
            <person name="Morgan M.S."/>
            <person name="Rider S.D."/>
        </authorList>
    </citation>
    <scope>NUCLEOTIDE SEQUENCE [LARGE SCALE GENOMIC DNA]</scope>
    <source>
        <strain evidence="3">Arlian Lab</strain>
        <tissue evidence="3">Whole body</tissue>
    </source>
</reference>
<dbReference type="Pfam" id="PF00450">
    <property type="entry name" value="Peptidase_S10"/>
    <property type="match status" value="1"/>
</dbReference>
<dbReference type="Gene3D" id="3.40.50.1820">
    <property type="entry name" value="alpha/beta hydrolase"/>
    <property type="match status" value="1"/>
</dbReference>
<sequence>MKMSLLNIATILSTLMTTTTTNYSILSIPQRLTSDNDNSDLVNDLIGLNFQPNFNHYSGFLPSLDDVYLHYWFFESQHDPSNDPVVLWLNGGPGCSSLIGALAENGPFHINQNLTVDYNPNTWNTNVNMLYIESPAQVGFSYKLDQNYHTNDNETAYNNMAALRSFFRKFPHLLKNDFYITGESYAGIFVPMLAKLIVEEKYPPNLKGFALGNPLLDQNININSQYFYLYSHGVIDEKIWSKLLQFCRCD</sequence>
<dbReference type="InterPro" id="IPR018202">
    <property type="entry name" value="Ser_caboxypep_ser_AS"/>
</dbReference>
<gene>
    <name evidence="3" type="ORF">BLA29_007968</name>
</gene>
<evidence type="ECO:0000313" key="3">
    <source>
        <dbReference type="EMBL" id="OTF78052.1"/>
    </source>
</evidence>
<dbReference type="InterPro" id="IPR029058">
    <property type="entry name" value="AB_hydrolase_fold"/>
</dbReference>
<keyword evidence="4" id="KW-1185">Reference proteome</keyword>
<dbReference type="PANTHER" id="PTHR11802">
    <property type="entry name" value="SERINE PROTEASE FAMILY S10 SERINE CARBOXYPEPTIDASE"/>
    <property type="match status" value="1"/>
</dbReference>
<feature type="non-terminal residue" evidence="3">
    <location>
        <position position="250"/>
    </location>
</feature>
<feature type="signal peptide" evidence="2">
    <location>
        <begin position="1"/>
        <end position="20"/>
    </location>
</feature>
<comment type="caution">
    <text evidence="3">The sequence shown here is derived from an EMBL/GenBank/DDBJ whole genome shotgun (WGS) entry which is preliminary data.</text>
</comment>
<dbReference type="PROSITE" id="PS00131">
    <property type="entry name" value="CARBOXYPEPT_SER_SER"/>
    <property type="match status" value="1"/>
</dbReference>
<evidence type="ECO:0000256" key="2">
    <source>
        <dbReference type="RuleBase" id="RU361156"/>
    </source>
</evidence>
<comment type="similarity">
    <text evidence="1 2">Belongs to the peptidase S10 family.</text>
</comment>